<reference evidence="2" key="1">
    <citation type="journal article" date="2023" name="Nat. Commun.">
        <title>Diploid and tetraploid genomes of Acorus and the evolution of monocots.</title>
        <authorList>
            <person name="Ma L."/>
            <person name="Liu K.W."/>
            <person name="Li Z."/>
            <person name="Hsiao Y.Y."/>
            <person name="Qi Y."/>
            <person name="Fu T."/>
            <person name="Tang G.D."/>
            <person name="Zhang D."/>
            <person name="Sun W.H."/>
            <person name="Liu D.K."/>
            <person name="Li Y."/>
            <person name="Chen G.Z."/>
            <person name="Liu X.D."/>
            <person name="Liao X.Y."/>
            <person name="Jiang Y.T."/>
            <person name="Yu X."/>
            <person name="Hao Y."/>
            <person name="Huang J."/>
            <person name="Zhao X.W."/>
            <person name="Ke S."/>
            <person name="Chen Y.Y."/>
            <person name="Wu W.L."/>
            <person name="Hsu J.L."/>
            <person name="Lin Y.F."/>
            <person name="Huang M.D."/>
            <person name="Li C.Y."/>
            <person name="Huang L."/>
            <person name="Wang Z.W."/>
            <person name="Zhao X."/>
            <person name="Zhong W.Y."/>
            <person name="Peng D.H."/>
            <person name="Ahmad S."/>
            <person name="Lan S."/>
            <person name="Zhang J.S."/>
            <person name="Tsai W.C."/>
            <person name="Van de Peer Y."/>
            <person name="Liu Z.J."/>
        </authorList>
    </citation>
    <scope>NUCLEOTIDE SEQUENCE</scope>
    <source>
        <strain evidence="2">SCP</strain>
    </source>
</reference>
<dbReference type="EMBL" id="JAUJYN010000006">
    <property type="protein sequence ID" value="KAK1268746.1"/>
    <property type="molecule type" value="Genomic_DNA"/>
</dbReference>
<comment type="caution">
    <text evidence="2">The sequence shown here is derived from an EMBL/GenBank/DDBJ whole genome shotgun (WGS) entry which is preliminary data.</text>
</comment>
<feature type="compositionally biased region" description="Acidic residues" evidence="1">
    <location>
        <begin position="51"/>
        <end position="65"/>
    </location>
</feature>
<feature type="compositionally biased region" description="Polar residues" evidence="1">
    <location>
        <begin position="28"/>
        <end position="40"/>
    </location>
</feature>
<evidence type="ECO:0000313" key="3">
    <source>
        <dbReference type="Proteomes" id="UP001179952"/>
    </source>
</evidence>
<gene>
    <name evidence="2" type="ORF">QJS04_geneDACA006709</name>
</gene>
<reference evidence="2" key="2">
    <citation type="submission" date="2023-06" db="EMBL/GenBank/DDBJ databases">
        <authorList>
            <person name="Ma L."/>
            <person name="Liu K.-W."/>
            <person name="Li Z."/>
            <person name="Hsiao Y.-Y."/>
            <person name="Qi Y."/>
            <person name="Fu T."/>
            <person name="Tang G."/>
            <person name="Zhang D."/>
            <person name="Sun W.-H."/>
            <person name="Liu D.-K."/>
            <person name="Li Y."/>
            <person name="Chen G.-Z."/>
            <person name="Liu X.-D."/>
            <person name="Liao X.-Y."/>
            <person name="Jiang Y.-T."/>
            <person name="Yu X."/>
            <person name="Hao Y."/>
            <person name="Huang J."/>
            <person name="Zhao X.-W."/>
            <person name="Ke S."/>
            <person name="Chen Y.-Y."/>
            <person name="Wu W.-L."/>
            <person name="Hsu J.-L."/>
            <person name="Lin Y.-F."/>
            <person name="Huang M.-D."/>
            <person name="Li C.-Y."/>
            <person name="Huang L."/>
            <person name="Wang Z.-W."/>
            <person name="Zhao X."/>
            <person name="Zhong W.-Y."/>
            <person name="Peng D.-H."/>
            <person name="Ahmad S."/>
            <person name="Lan S."/>
            <person name="Zhang J.-S."/>
            <person name="Tsai W.-C."/>
            <person name="Van De Peer Y."/>
            <person name="Liu Z.-J."/>
        </authorList>
    </citation>
    <scope>NUCLEOTIDE SEQUENCE</scope>
    <source>
        <strain evidence="2">SCP</strain>
        <tissue evidence="2">Leaves</tissue>
    </source>
</reference>
<evidence type="ECO:0000313" key="2">
    <source>
        <dbReference type="EMBL" id="KAK1268746.1"/>
    </source>
</evidence>
<accession>A0AAV9AXU5</accession>
<protein>
    <submittedName>
        <fullName evidence="2">Uncharacterized protein</fullName>
    </submittedName>
</protein>
<organism evidence="2 3">
    <name type="scientific">Acorus gramineus</name>
    <name type="common">Dwarf sweet flag</name>
    <dbReference type="NCBI Taxonomy" id="55184"/>
    <lineage>
        <taxon>Eukaryota</taxon>
        <taxon>Viridiplantae</taxon>
        <taxon>Streptophyta</taxon>
        <taxon>Embryophyta</taxon>
        <taxon>Tracheophyta</taxon>
        <taxon>Spermatophyta</taxon>
        <taxon>Magnoliopsida</taxon>
        <taxon>Liliopsida</taxon>
        <taxon>Acoraceae</taxon>
        <taxon>Acorus</taxon>
    </lineage>
</organism>
<feature type="region of interest" description="Disordered" evidence="1">
    <location>
        <begin position="1"/>
        <end position="65"/>
    </location>
</feature>
<name>A0AAV9AXU5_ACOGR</name>
<sequence length="65" mass="7067">MGGLGEAVTKIITRTNENDRLKTHNSKKVTPSNGSDSSPPESEELHRSEGEDIEDDIEDGGENDK</sequence>
<dbReference type="Proteomes" id="UP001179952">
    <property type="component" value="Unassembled WGS sequence"/>
</dbReference>
<proteinExistence type="predicted"/>
<dbReference type="AlphaFoldDB" id="A0AAV9AXU5"/>
<evidence type="ECO:0000256" key="1">
    <source>
        <dbReference type="SAM" id="MobiDB-lite"/>
    </source>
</evidence>
<keyword evidence="3" id="KW-1185">Reference proteome</keyword>